<protein>
    <submittedName>
        <fullName evidence="2 4">Uncharacterized protein</fullName>
    </submittedName>
</protein>
<dbReference type="AlphaFoldDB" id="A0A6A6Y216"/>
<dbReference type="GeneID" id="54464880"/>
<name>A0A6A6Y216_9PEZI</name>
<reference evidence="4" key="2">
    <citation type="submission" date="2020-04" db="EMBL/GenBank/DDBJ databases">
        <authorList>
            <consortium name="NCBI Genome Project"/>
        </authorList>
    </citation>
    <scope>NUCLEOTIDE SEQUENCE</scope>
    <source>
        <strain evidence="4">CBS 304.34</strain>
    </source>
</reference>
<accession>A0A6A6Y216</accession>
<reference evidence="4" key="3">
    <citation type="submission" date="2025-04" db="UniProtKB">
        <authorList>
            <consortium name="RefSeq"/>
        </authorList>
    </citation>
    <scope>IDENTIFICATION</scope>
    <source>
        <strain evidence="4">CBS 304.34</strain>
    </source>
</reference>
<dbReference type="RefSeq" id="XP_033569562.1">
    <property type="nucleotide sequence ID" value="XM_033723987.1"/>
</dbReference>
<keyword evidence="3" id="KW-1185">Reference proteome</keyword>
<evidence type="ECO:0000256" key="1">
    <source>
        <dbReference type="SAM" id="MobiDB-lite"/>
    </source>
</evidence>
<sequence length="115" mass="12088">MWIMGSRLFYRGMSNIKHFLKLEQKTDVVNAGDAEIGSEGAVGVGLQPRDGAGVDAAVAVTPNLRSAAPGHPPRLRLVLHVQREVAPAPETASGPEIASIPETEVAEPSPAVPLF</sequence>
<feature type="region of interest" description="Disordered" evidence="1">
    <location>
        <begin position="86"/>
        <end position="115"/>
    </location>
</feature>
<organism evidence="2">
    <name type="scientific">Mytilinidion resinicola</name>
    <dbReference type="NCBI Taxonomy" id="574789"/>
    <lineage>
        <taxon>Eukaryota</taxon>
        <taxon>Fungi</taxon>
        <taxon>Dikarya</taxon>
        <taxon>Ascomycota</taxon>
        <taxon>Pezizomycotina</taxon>
        <taxon>Dothideomycetes</taxon>
        <taxon>Pleosporomycetidae</taxon>
        <taxon>Mytilinidiales</taxon>
        <taxon>Mytilinidiaceae</taxon>
        <taxon>Mytilinidion</taxon>
    </lineage>
</organism>
<dbReference type="EMBL" id="MU003722">
    <property type="protein sequence ID" value="KAF2802598.1"/>
    <property type="molecule type" value="Genomic_DNA"/>
</dbReference>
<proteinExistence type="predicted"/>
<evidence type="ECO:0000313" key="3">
    <source>
        <dbReference type="Proteomes" id="UP000504636"/>
    </source>
</evidence>
<reference evidence="2 4" key="1">
    <citation type="journal article" date="2020" name="Stud. Mycol.">
        <title>101 Dothideomycetes genomes: a test case for predicting lifestyles and emergence of pathogens.</title>
        <authorList>
            <person name="Haridas S."/>
            <person name="Albert R."/>
            <person name="Binder M."/>
            <person name="Bloem J."/>
            <person name="Labutti K."/>
            <person name="Salamov A."/>
            <person name="Andreopoulos B."/>
            <person name="Baker S."/>
            <person name="Barry K."/>
            <person name="Bills G."/>
            <person name="Bluhm B."/>
            <person name="Cannon C."/>
            <person name="Castanera R."/>
            <person name="Culley D."/>
            <person name="Daum C."/>
            <person name="Ezra D."/>
            <person name="Gonzalez J."/>
            <person name="Henrissat B."/>
            <person name="Kuo A."/>
            <person name="Liang C."/>
            <person name="Lipzen A."/>
            <person name="Lutzoni F."/>
            <person name="Magnuson J."/>
            <person name="Mondo S."/>
            <person name="Nolan M."/>
            <person name="Ohm R."/>
            <person name="Pangilinan J."/>
            <person name="Park H.-J."/>
            <person name="Ramirez L."/>
            <person name="Alfaro M."/>
            <person name="Sun H."/>
            <person name="Tritt A."/>
            <person name="Yoshinaga Y."/>
            <person name="Zwiers L.-H."/>
            <person name="Turgeon B."/>
            <person name="Goodwin S."/>
            <person name="Spatafora J."/>
            <person name="Crous P."/>
            <person name="Grigoriev I."/>
        </authorList>
    </citation>
    <scope>NUCLEOTIDE SEQUENCE</scope>
    <source>
        <strain evidence="2 4">CBS 304.34</strain>
    </source>
</reference>
<dbReference type="Proteomes" id="UP000504636">
    <property type="component" value="Unplaced"/>
</dbReference>
<evidence type="ECO:0000313" key="4">
    <source>
        <dbReference type="RefSeq" id="XP_033569562.1"/>
    </source>
</evidence>
<evidence type="ECO:0000313" key="2">
    <source>
        <dbReference type="EMBL" id="KAF2802598.1"/>
    </source>
</evidence>
<gene>
    <name evidence="2 4" type="ORF">BDZ99DRAFT_503795</name>
</gene>